<dbReference type="GO" id="GO:0005743">
    <property type="term" value="C:mitochondrial inner membrane"/>
    <property type="evidence" value="ECO:0007669"/>
    <property type="project" value="TreeGrafter"/>
</dbReference>
<gene>
    <name evidence="1" type="ORF">PICST_63799</name>
</gene>
<dbReference type="PANTHER" id="PTHR28106">
    <property type="entry name" value="MITOCHONDRIAL ATPASE COMPLEX SUBUNIT ATP10"/>
    <property type="match status" value="1"/>
</dbReference>
<proteinExistence type="predicted"/>
<dbReference type="STRING" id="322104.A3LZ27"/>
<evidence type="ECO:0000313" key="2">
    <source>
        <dbReference type="Proteomes" id="UP000002258"/>
    </source>
</evidence>
<organism evidence="1 2">
    <name type="scientific">Scheffersomyces stipitis (strain ATCC 58785 / CBS 6054 / NBRC 10063 / NRRL Y-11545)</name>
    <name type="common">Yeast</name>
    <name type="synonym">Pichia stipitis</name>
    <dbReference type="NCBI Taxonomy" id="322104"/>
    <lineage>
        <taxon>Eukaryota</taxon>
        <taxon>Fungi</taxon>
        <taxon>Dikarya</taxon>
        <taxon>Ascomycota</taxon>
        <taxon>Saccharomycotina</taxon>
        <taxon>Pichiomycetes</taxon>
        <taxon>Debaryomycetaceae</taxon>
        <taxon>Scheffersomyces</taxon>
    </lineage>
</organism>
<evidence type="ECO:0008006" key="3">
    <source>
        <dbReference type="Google" id="ProtNLM"/>
    </source>
</evidence>
<dbReference type="OrthoDB" id="17089at2759"/>
<protein>
    <recommendedName>
        <fullName evidence="3">Mitochondrial ATPase complex subunit ATP10</fullName>
    </recommendedName>
</protein>
<dbReference type="Pfam" id="PF05176">
    <property type="entry name" value="ATP-synt_10"/>
    <property type="match status" value="1"/>
</dbReference>
<reference evidence="1 2" key="1">
    <citation type="journal article" date="2007" name="Nat. Biotechnol.">
        <title>Genome sequence of the lignocellulose-bioconverting and xylose-fermenting yeast Pichia stipitis.</title>
        <authorList>
            <person name="Jeffries T.W."/>
            <person name="Grigoriev I.V."/>
            <person name="Grimwood J."/>
            <person name="Laplaza J.M."/>
            <person name="Aerts A."/>
            <person name="Salamov A."/>
            <person name="Schmutz J."/>
            <person name="Lindquist E."/>
            <person name="Dehal P."/>
            <person name="Shapiro H."/>
            <person name="Jin Y.S."/>
            <person name="Passoth V."/>
            <person name="Richardson P.M."/>
        </authorList>
    </citation>
    <scope>NUCLEOTIDE SEQUENCE [LARGE SCALE GENOMIC DNA]</scope>
    <source>
        <strain evidence="2">ATCC 58785 / CBS 6054 / NBRC 10063 / NRRL Y-11545</strain>
    </source>
</reference>
<dbReference type="PANTHER" id="PTHR28106:SF1">
    <property type="entry name" value="MITOCHONDRIAL ATPASE COMPLEX SUBUNIT ATP10"/>
    <property type="match status" value="1"/>
</dbReference>
<dbReference type="InterPro" id="IPR007849">
    <property type="entry name" value="ATP10"/>
</dbReference>
<dbReference type="KEGG" id="pic:PICST_63799"/>
<dbReference type="GO" id="GO:0033615">
    <property type="term" value="P:mitochondrial proton-transporting ATP synthase complex assembly"/>
    <property type="evidence" value="ECO:0007669"/>
    <property type="project" value="TreeGrafter"/>
</dbReference>
<dbReference type="AlphaFoldDB" id="A3LZ27"/>
<sequence>MFRNSVRSFSVAVPRSNKSPRFVTTLKEASKPALEKSRPITKPIGLESPVLLNHKLGDTYSLTNIKQELFSSEAKERRQKKLDYEIRHSPFYETKSFRNTNGKIFTPPISFFKKDKALYFPDFISSTLDGQSRSLYEILADKVSIVRLYSTVSGEQCSHSYFKVDGKDYAQGDYGVFEENHPQSQIIDINIPQNWMKGFLLGLSKSNIKKTISPQRHNKYFILPDHIFQYSLREKLMCDNMCSGYIYLLDHNGKLRWATSGYANDEELALMWKCVRGLEKELSSLKD</sequence>
<dbReference type="GeneID" id="4840728"/>
<dbReference type="HOGENOM" id="CLU_047290_2_0_1"/>
<dbReference type="Proteomes" id="UP000002258">
    <property type="component" value="Chromosome 7"/>
</dbReference>
<dbReference type="OMA" id="SGMYDVY"/>
<dbReference type="eggNOG" id="KOG4614">
    <property type="taxonomic scope" value="Eukaryota"/>
</dbReference>
<dbReference type="EMBL" id="CP000501">
    <property type="protein sequence ID" value="ABN68084.2"/>
    <property type="molecule type" value="Genomic_DNA"/>
</dbReference>
<dbReference type="RefSeq" id="XP_001386113.2">
    <property type="nucleotide sequence ID" value="XM_001386076.1"/>
</dbReference>
<accession>A3LZ27</accession>
<name>A3LZ27_PICST</name>
<evidence type="ECO:0000313" key="1">
    <source>
        <dbReference type="EMBL" id="ABN68084.2"/>
    </source>
</evidence>
<keyword evidence="2" id="KW-1185">Reference proteome</keyword>
<dbReference type="FunCoup" id="A3LZ27">
    <property type="interactions" value="168"/>
</dbReference>
<dbReference type="InParanoid" id="A3LZ27"/>